<keyword evidence="6" id="KW-0547">Nucleotide-binding</keyword>
<comment type="catalytic activity">
    <reaction evidence="10">
        <text>L-threonyl-[protein] + ATP = O-phospho-L-threonyl-[protein] + ADP + H(+)</text>
        <dbReference type="Rhea" id="RHEA:46608"/>
        <dbReference type="Rhea" id="RHEA-COMP:11060"/>
        <dbReference type="Rhea" id="RHEA-COMP:11605"/>
        <dbReference type="ChEBI" id="CHEBI:15378"/>
        <dbReference type="ChEBI" id="CHEBI:30013"/>
        <dbReference type="ChEBI" id="CHEBI:30616"/>
        <dbReference type="ChEBI" id="CHEBI:61977"/>
        <dbReference type="ChEBI" id="CHEBI:456216"/>
        <dbReference type="EC" id="2.7.11.1"/>
    </reaction>
</comment>
<keyword evidence="7" id="KW-0418">Kinase</keyword>
<keyword evidence="4" id="KW-0808">Transferase</keyword>
<evidence type="ECO:0000256" key="11">
    <source>
        <dbReference type="ARBA" id="ARBA00048679"/>
    </source>
</evidence>
<comment type="similarity">
    <text evidence="1">Belongs to the protein kinase superfamily. RIO-type Ser/Thr kinase family.</text>
</comment>
<comment type="caution">
    <text evidence="13">The sequence shown here is derived from an EMBL/GenBank/DDBJ whole genome shotgun (WGS) entry which is preliminary data.</text>
</comment>
<dbReference type="InterPro" id="IPR051272">
    <property type="entry name" value="RIO-type_Ser/Thr_kinase"/>
</dbReference>
<dbReference type="Proteomes" id="UP000821866">
    <property type="component" value="Unassembled WGS sequence"/>
</dbReference>
<comment type="catalytic activity">
    <reaction evidence="11">
        <text>L-seryl-[protein] + ATP = O-phospho-L-seryl-[protein] + ADP + H(+)</text>
        <dbReference type="Rhea" id="RHEA:17989"/>
        <dbReference type="Rhea" id="RHEA-COMP:9863"/>
        <dbReference type="Rhea" id="RHEA-COMP:11604"/>
        <dbReference type="ChEBI" id="CHEBI:15378"/>
        <dbReference type="ChEBI" id="CHEBI:29999"/>
        <dbReference type="ChEBI" id="CHEBI:30616"/>
        <dbReference type="ChEBI" id="CHEBI:83421"/>
        <dbReference type="ChEBI" id="CHEBI:456216"/>
        <dbReference type="EC" id="2.7.11.1"/>
    </reaction>
</comment>
<gene>
    <name evidence="13" type="ORF">HPB51_020415</name>
</gene>
<dbReference type="AlphaFoldDB" id="A0A9J6DW63"/>
<evidence type="ECO:0000256" key="8">
    <source>
        <dbReference type="ARBA" id="ARBA00022840"/>
    </source>
</evidence>
<sequence length="145" mass="15753">MIAIDSTPFVYAAVAAECSYVGTRIERAGLPCPSVVLLKKHLLVMSFVGVDGVPAPQLREAALVGEQLESAYAQTVQLASDLYDCCQLVHADLSEYNLLWHQGRVVIIDVSQAVDRMHPHALEFLLRDCTNVSKVSCVAVSQPSL</sequence>
<evidence type="ECO:0000259" key="12">
    <source>
        <dbReference type="SMART" id="SM00090"/>
    </source>
</evidence>
<reference evidence="13" key="2">
    <citation type="submission" date="2021-09" db="EMBL/GenBank/DDBJ databases">
        <authorList>
            <person name="Jia N."/>
            <person name="Wang J."/>
            <person name="Shi W."/>
            <person name="Du L."/>
            <person name="Sun Y."/>
            <person name="Zhan W."/>
            <person name="Jiang J."/>
            <person name="Wang Q."/>
            <person name="Zhang B."/>
            <person name="Ji P."/>
            <person name="Sakyi L.B."/>
            <person name="Cui X."/>
            <person name="Yuan T."/>
            <person name="Jiang B."/>
            <person name="Yang W."/>
            <person name="Lam T.T.-Y."/>
            <person name="Chang Q."/>
            <person name="Ding S."/>
            <person name="Wang X."/>
            <person name="Zhu J."/>
            <person name="Ruan X."/>
            <person name="Zhao L."/>
            <person name="Wei J."/>
            <person name="Que T."/>
            <person name="Du C."/>
            <person name="Cheng J."/>
            <person name="Dai P."/>
            <person name="Han X."/>
            <person name="Huang E."/>
            <person name="Gao Y."/>
            <person name="Liu J."/>
            <person name="Shao H."/>
            <person name="Ye R."/>
            <person name="Li L."/>
            <person name="Wei W."/>
            <person name="Wang X."/>
            <person name="Wang C."/>
            <person name="Huo Q."/>
            <person name="Li W."/>
            <person name="Guo W."/>
            <person name="Chen H."/>
            <person name="Chen S."/>
            <person name="Zhou L."/>
            <person name="Zhou L."/>
            <person name="Ni X."/>
            <person name="Tian J."/>
            <person name="Zhou Y."/>
            <person name="Sheng Y."/>
            <person name="Liu T."/>
            <person name="Pan Y."/>
            <person name="Xia L."/>
            <person name="Li J."/>
            <person name="Zhao F."/>
            <person name="Cao W."/>
        </authorList>
    </citation>
    <scope>NUCLEOTIDE SEQUENCE</scope>
    <source>
        <strain evidence="13">Rmic-2018</strain>
        <tissue evidence="13">Larvae</tissue>
    </source>
</reference>
<dbReference type="PANTHER" id="PTHR45723">
    <property type="entry name" value="SERINE/THREONINE-PROTEIN KINASE RIO1"/>
    <property type="match status" value="1"/>
</dbReference>
<keyword evidence="14" id="KW-1185">Reference proteome</keyword>
<feature type="domain" description="RIO kinase" evidence="12">
    <location>
        <begin position="2"/>
        <end position="142"/>
    </location>
</feature>
<evidence type="ECO:0000256" key="9">
    <source>
        <dbReference type="ARBA" id="ARBA00022842"/>
    </source>
</evidence>
<dbReference type="Gene3D" id="1.10.510.10">
    <property type="entry name" value="Transferase(Phosphotransferase) domain 1"/>
    <property type="match status" value="1"/>
</dbReference>
<dbReference type="SMART" id="SM00090">
    <property type="entry name" value="RIO"/>
    <property type="match status" value="1"/>
</dbReference>
<dbReference type="Pfam" id="PF01163">
    <property type="entry name" value="RIO1"/>
    <property type="match status" value="1"/>
</dbReference>
<keyword evidence="8" id="KW-0067">ATP-binding</keyword>
<evidence type="ECO:0000256" key="10">
    <source>
        <dbReference type="ARBA" id="ARBA00047899"/>
    </source>
</evidence>
<dbReference type="EC" id="2.7.11.1" evidence="2"/>
<dbReference type="InterPro" id="IPR018934">
    <property type="entry name" value="RIO_dom"/>
</dbReference>
<name>A0A9J6DW63_RHIMP</name>
<dbReference type="InterPro" id="IPR000687">
    <property type="entry name" value="RIO_kinase"/>
</dbReference>
<evidence type="ECO:0000313" key="14">
    <source>
        <dbReference type="Proteomes" id="UP000821866"/>
    </source>
</evidence>
<dbReference type="GO" id="GO:0046872">
    <property type="term" value="F:metal ion binding"/>
    <property type="evidence" value="ECO:0007669"/>
    <property type="project" value="UniProtKB-KW"/>
</dbReference>
<keyword evidence="3" id="KW-0723">Serine/threonine-protein kinase</keyword>
<proteinExistence type="inferred from homology"/>
<evidence type="ECO:0000256" key="5">
    <source>
        <dbReference type="ARBA" id="ARBA00022723"/>
    </source>
</evidence>
<evidence type="ECO:0000256" key="6">
    <source>
        <dbReference type="ARBA" id="ARBA00022741"/>
    </source>
</evidence>
<evidence type="ECO:0000313" key="13">
    <source>
        <dbReference type="EMBL" id="KAH8026431.1"/>
    </source>
</evidence>
<accession>A0A9J6DW63</accession>
<evidence type="ECO:0000256" key="2">
    <source>
        <dbReference type="ARBA" id="ARBA00012513"/>
    </source>
</evidence>
<evidence type="ECO:0000256" key="4">
    <source>
        <dbReference type="ARBA" id="ARBA00022679"/>
    </source>
</evidence>
<keyword evidence="5" id="KW-0479">Metal-binding</keyword>
<dbReference type="GO" id="GO:0004674">
    <property type="term" value="F:protein serine/threonine kinase activity"/>
    <property type="evidence" value="ECO:0007669"/>
    <property type="project" value="UniProtKB-KW"/>
</dbReference>
<protein>
    <recommendedName>
        <fullName evidence="2">non-specific serine/threonine protein kinase</fullName>
        <ecNumber evidence="2">2.7.11.1</ecNumber>
    </recommendedName>
</protein>
<keyword evidence="9" id="KW-0460">Magnesium</keyword>
<dbReference type="SUPFAM" id="SSF56112">
    <property type="entry name" value="Protein kinase-like (PK-like)"/>
    <property type="match status" value="1"/>
</dbReference>
<dbReference type="EMBL" id="JABSTU010000007">
    <property type="protein sequence ID" value="KAH8026431.1"/>
    <property type="molecule type" value="Genomic_DNA"/>
</dbReference>
<evidence type="ECO:0000256" key="7">
    <source>
        <dbReference type="ARBA" id="ARBA00022777"/>
    </source>
</evidence>
<dbReference type="PROSITE" id="PS01245">
    <property type="entry name" value="RIO1"/>
    <property type="match status" value="1"/>
</dbReference>
<organism evidence="13 14">
    <name type="scientific">Rhipicephalus microplus</name>
    <name type="common">Cattle tick</name>
    <name type="synonym">Boophilus microplus</name>
    <dbReference type="NCBI Taxonomy" id="6941"/>
    <lineage>
        <taxon>Eukaryota</taxon>
        <taxon>Metazoa</taxon>
        <taxon>Ecdysozoa</taxon>
        <taxon>Arthropoda</taxon>
        <taxon>Chelicerata</taxon>
        <taxon>Arachnida</taxon>
        <taxon>Acari</taxon>
        <taxon>Parasitiformes</taxon>
        <taxon>Ixodida</taxon>
        <taxon>Ixodoidea</taxon>
        <taxon>Ixodidae</taxon>
        <taxon>Rhipicephalinae</taxon>
        <taxon>Rhipicephalus</taxon>
        <taxon>Boophilus</taxon>
    </lineage>
</organism>
<dbReference type="InterPro" id="IPR018935">
    <property type="entry name" value="RIO_kinase_CS"/>
</dbReference>
<evidence type="ECO:0000256" key="3">
    <source>
        <dbReference type="ARBA" id="ARBA00022527"/>
    </source>
</evidence>
<dbReference type="VEuPathDB" id="VectorBase:LOC119169130"/>
<dbReference type="GO" id="GO:0005524">
    <property type="term" value="F:ATP binding"/>
    <property type="evidence" value="ECO:0007669"/>
    <property type="project" value="UniProtKB-KW"/>
</dbReference>
<evidence type="ECO:0000256" key="1">
    <source>
        <dbReference type="ARBA" id="ARBA00009196"/>
    </source>
</evidence>
<reference evidence="13" key="1">
    <citation type="journal article" date="2020" name="Cell">
        <title>Large-Scale Comparative Analyses of Tick Genomes Elucidate Their Genetic Diversity and Vector Capacities.</title>
        <authorList>
            <consortium name="Tick Genome and Microbiome Consortium (TIGMIC)"/>
            <person name="Jia N."/>
            <person name="Wang J."/>
            <person name="Shi W."/>
            <person name="Du L."/>
            <person name="Sun Y."/>
            <person name="Zhan W."/>
            <person name="Jiang J.F."/>
            <person name="Wang Q."/>
            <person name="Zhang B."/>
            <person name="Ji P."/>
            <person name="Bell-Sakyi L."/>
            <person name="Cui X.M."/>
            <person name="Yuan T.T."/>
            <person name="Jiang B.G."/>
            <person name="Yang W.F."/>
            <person name="Lam T.T."/>
            <person name="Chang Q.C."/>
            <person name="Ding S.J."/>
            <person name="Wang X.J."/>
            <person name="Zhu J.G."/>
            <person name="Ruan X.D."/>
            <person name="Zhao L."/>
            <person name="Wei J.T."/>
            <person name="Ye R.Z."/>
            <person name="Que T.C."/>
            <person name="Du C.H."/>
            <person name="Zhou Y.H."/>
            <person name="Cheng J.X."/>
            <person name="Dai P.F."/>
            <person name="Guo W.B."/>
            <person name="Han X.H."/>
            <person name="Huang E.J."/>
            <person name="Li L.F."/>
            <person name="Wei W."/>
            <person name="Gao Y.C."/>
            <person name="Liu J.Z."/>
            <person name="Shao H.Z."/>
            <person name="Wang X."/>
            <person name="Wang C.C."/>
            <person name="Yang T.C."/>
            <person name="Huo Q.B."/>
            <person name="Li W."/>
            <person name="Chen H.Y."/>
            <person name="Chen S.E."/>
            <person name="Zhou L.G."/>
            <person name="Ni X.B."/>
            <person name="Tian J.H."/>
            <person name="Sheng Y."/>
            <person name="Liu T."/>
            <person name="Pan Y.S."/>
            <person name="Xia L.Y."/>
            <person name="Li J."/>
            <person name="Zhao F."/>
            <person name="Cao W.C."/>
        </authorList>
    </citation>
    <scope>NUCLEOTIDE SEQUENCE</scope>
    <source>
        <strain evidence="13">Rmic-2018</strain>
    </source>
</reference>
<dbReference type="InterPro" id="IPR011009">
    <property type="entry name" value="Kinase-like_dom_sf"/>
</dbReference>